<dbReference type="InterPro" id="IPR011600">
    <property type="entry name" value="Pept_C14_caspase"/>
</dbReference>
<dbReference type="PANTHER" id="PTHR47901">
    <property type="entry name" value="CASPASE RECRUITMENT DOMAIN-CONTAINING PROTEIN 18"/>
    <property type="match status" value="1"/>
</dbReference>
<evidence type="ECO:0000256" key="7">
    <source>
        <dbReference type="RuleBase" id="RU003971"/>
    </source>
</evidence>
<keyword evidence="6" id="KW-0865">Zymogen</keyword>
<dbReference type="InterPro" id="IPR001315">
    <property type="entry name" value="CARD"/>
</dbReference>
<dbReference type="InterPro" id="IPR029030">
    <property type="entry name" value="Caspase-like_dom_sf"/>
</dbReference>
<dbReference type="InterPro" id="IPR001309">
    <property type="entry name" value="Pept_C14_p20"/>
</dbReference>
<dbReference type="Pfam" id="PF00619">
    <property type="entry name" value="CARD"/>
    <property type="match status" value="1"/>
</dbReference>
<dbReference type="SUPFAM" id="SSF47986">
    <property type="entry name" value="DEATH domain"/>
    <property type="match status" value="1"/>
</dbReference>
<feature type="domain" description="Caspase family p10" evidence="8">
    <location>
        <begin position="309"/>
        <end position="394"/>
    </location>
</feature>
<proteinExistence type="inferred from homology"/>
<dbReference type="PROSITE" id="PS50208">
    <property type="entry name" value="CASPASE_P20"/>
    <property type="match status" value="1"/>
</dbReference>
<dbReference type="PRINTS" id="PR00376">
    <property type="entry name" value="IL1BCENZYME"/>
</dbReference>
<keyword evidence="4" id="KW-0378">Hydrolase</keyword>
<dbReference type="InterPro" id="IPR011029">
    <property type="entry name" value="DEATH-like_dom_sf"/>
</dbReference>
<evidence type="ECO:0000256" key="6">
    <source>
        <dbReference type="ARBA" id="ARBA00023145"/>
    </source>
</evidence>
<keyword evidence="5" id="KW-0788">Thiol protease</keyword>
<evidence type="ECO:0000259" key="8">
    <source>
        <dbReference type="PROSITE" id="PS50207"/>
    </source>
</evidence>
<dbReference type="InterPro" id="IPR002138">
    <property type="entry name" value="Pept_C14_p10"/>
</dbReference>
<evidence type="ECO:0000256" key="5">
    <source>
        <dbReference type="ARBA" id="ARBA00022807"/>
    </source>
</evidence>
<reference evidence="11" key="2">
    <citation type="submission" date="2014-07" db="EMBL/GenBank/DDBJ databases">
        <authorList>
            <person name="Hull J."/>
        </authorList>
    </citation>
    <scope>NUCLEOTIDE SEQUENCE</scope>
</reference>
<name>A0A0A9YIE2_LYGHE</name>
<evidence type="ECO:0000256" key="2">
    <source>
        <dbReference type="ARBA" id="ARBA00022670"/>
    </source>
</evidence>
<dbReference type="GO" id="GO:0042981">
    <property type="term" value="P:regulation of apoptotic process"/>
    <property type="evidence" value="ECO:0007669"/>
    <property type="project" value="InterPro"/>
</dbReference>
<feature type="domain" description="CARD" evidence="10">
    <location>
        <begin position="16"/>
        <end position="107"/>
    </location>
</feature>
<dbReference type="SMART" id="SM00115">
    <property type="entry name" value="CASc"/>
    <property type="match status" value="1"/>
</dbReference>
<evidence type="ECO:0000259" key="10">
    <source>
        <dbReference type="PROSITE" id="PS50209"/>
    </source>
</evidence>
<dbReference type="Gene3D" id="3.40.50.1460">
    <property type="match status" value="1"/>
</dbReference>
<dbReference type="GO" id="GO:0004197">
    <property type="term" value="F:cysteine-type endopeptidase activity"/>
    <property type="evidence" value="ECO:0007669"/>
    <property type="project" value="InterPro"/>
</dbReference>
<protein>
    <submittedName>
        <fullName evidence="11">Caspase-9</fullName>
    </submittedName>
</protein>
<dbReference type="GO" id="GO:0006915">
    <property type="term" value="P:apoptotic process"/>
    <property type="evidence" value="ECO:0007669"/>
    <property type="project" value="UniProtKB-KW"/>
</dbReference>
<dbReference type="PROSITE" id="PS50209">
    <property type="entry name" value="CARD"/>
    <property type="match status" value="1"/>
</dbReference>
<evidence type="ECO:0000256" key="4">
    <source>
        <dbReference type="ARBA" id="ARBA00022801"/>
    </source>
</evidence>
<dbReference type="Gene3D" id="1.10.533.10">
    <property type="entry name" value="Death Domain, Fas"/>
    <property type="match status" value="1"/>
</dbReference>
<evidence type="ECO:0000256" key="3">
    <source>
        <dbReference type="ARBA" id="ARBA00022703"/>
    </source>
</evidence>
<comment type="similarity">
    <text evidence="1 7">Belongs to the peptidase C14A family.</text>
</comment>
<sequence>MFAPWWLCAAVKGRTMDARHREMININIPTLVEKTENIELIIDELVRKEAISENLADQIRMNNDPSDRAKALYCLLPKKGSPNAFRSLLEAFHETGNNSVALILKDNRLCNQSPTEGMSPTEEDEFFEEKYRMKTDPRGIVLLINVFDHDDEYLETRHGSKKDMKDLRDLWERMGFLVKDEARGTKKDIEESIIEWKNQEQMSKVDCGIVMIMAHGREVSPDSGTVQIDTRDKKTVNSEWIVKQMSSSEASRLHGKPKLLFILTCRGERTDAGLDLYRLNEFMNAPPLRDARPTIDSHGRFEGYAMVSPLLSDVLLIYPCAPGNASSRDPENGSWFVQTMIEVFNRKAHKDDVETMLKEMDRKLVKKTQDGIHDSFQVICTTSRGFKRRLFLNPPTTFSNGN</sequence>
<dbReference type="AlphaFoldDB" id="A0A0A9YIE2"/>
<keyword evidence="3" id="KW-0053">Apoptosis</keyword>
<dbReference type="EMBL" id="GBHO01012736">
    <property type="protein sequence ID" value="JAG30868.1"/>
    <property type="molecule type" value="Transcribed_RNA"/>
</dbReference>
<organism evidence="11">
    <name type="scientific">Lygus hesperus</name>
    <name type="common">Western plant bug</name>
    <dbReference type="NCBI Taxonomy" id="30085"/>
    <lineage>
        <taxon>Eukaryota</taxon>
        <taxon>Metazoa</taxon>
        <taxon>Ecdysozoa</taxon>
        <taxon>Arthropoda</taxon>
        <taxon>Hexapoda</taxon>
        <taxon>Insecta</taxon>
        <taxon>Pterygota</taxon>
        <taxon>Neoptera</taxon>
        <taxon>Paraneoptera</taxon>
        <taxon>Hemiptera</taxon>
        <taxon>Heteroptera</taxon>
        <taxon>Panheteroptera</taxon>
        <taxon>Cimicomorpha</taxon>
        <taxon>Miridae</taxon>
        <taxon>Mirini</taxon>
        <taxon>Lygus</taxon>
    </lineage>
</organism>
<feature type="domain" description="Caspase family p20" evidence="9">
    <location>
        <begin position="137"/>
        <end position="269"/>
    </location>
</feature>
<evidence type="ECO:0000259" key="9">
    <source>
        <dbReference type="PROSITE" id="PS50208"/>
    </source>
</evidence>
<evidence type="ECO:0000256" key="1">
    <source>
        <dbReference type="ARBA" id="ARBA00010134"/>
    </source>
</evidence>
<reference evidence="11" key="1">
    <citation type="journal article" date="2014" name="PLoS ONE">
        <title>Transcriptome-Based Identification of ABC Transporters in the Western Tarnished Plant Bug Lygus hesperus.</title>
        <authorList>
            <person name="Hull J.J."/>
            <person name="Chaney K."/>
            <person name="Geib S.M."/>
            <person name="Fabrick J.A."/>
            <person name="Brent C.S."/>
            <person name="Walsh D."/>
            <person name="Lavine L.C."/>
        </authorList>
    </citation>
    <scope>NUCLEOTIDE SEQUENCE</scope>
</reference>
<gene>
    <name evidence="11" type="primary">CASP9_1</name>
    <name evidence="11" type="ORF">CM83_53082</name>
</gene>
<dbReference type="PROSITE" id="PS50207">
    <property type="entry name" value="CASPASE_P10"/>
    <property type="match status" value="1"/>
</dbReference>
<evidence type="ECO:0000313" key="11">
    <source>
        <dbReference type="EMBL" id="JAG30868.1"/>
    </source>
</evidence>
<dbReference type="GO" id="GO:0006508">
    <property type="term" value="P:proteolysis"/>
    <property type="evidence" value="ECO:0007669"/>
    <property type="project" value="UniProtKB-KW"/>
</dbReference>
<dbReference type="InterPro" id="IPR015917">
    <property type="entry name" value="Pept_C14A"/>
</dbReference>
<dbReference type="PANTHER" id="PTHR47901:SF8">
    <property type="entry name" value="CASPASE-3"/>
    <property type="match status" value="1"/>
</dbReference>
<keyword evidence="2" id="KW-0645">Protease</keyword>
<dbReference type="Pfam" id="PF00656">
    <property type="entry name" value="Peptidase_C14"/>
    <property type="match status" value="1"/>
</dbReference>
<dbReference type="SUPFAM" id="SSF52129">
    <property type="entry name" value="Caspase-like"/>
    <property type="match status" value="1"/>
</dbReference>
<dbReference type="InterPro" id="IPR002398">
    <property type="entry name" value="Pept_C14"/>
</dbReference>
<accession>A0A0A9YIE2</accession>
<dbReference type="CDD" id="cd01671">
    <property type="entry name" value="CARD"/>
    <property type="match status" value="1"/>
</dbReference>